<keyword evidence="2" id="KW-1185">Reference proteome</keyword>
<proteinExistence type="predicted"/>
<protein>
    <submittedName>
        <fullName evidence="1">Uncharacterized protein</fullName>
    </submittedName>
</protein>
<comment type="caution">
    <text evidence="1">The sequence shown here is derived from an EMBL/GenBank/DDBJ whole genome shotgun (WGS) entry which is preliminary data.</text>
</comment>
<accession>A0A9W5XL89</accession>
<dbReference type="AlphaFoldDB" id="A0A9W5XL89"/>
<sequence length="157" mass="16049">MLACVSLFLSLIACGVVGLSVGGDGVDLLPVQSGPEVASAAQVEAIAQVTLPPGSVLLVAVYRNGLETELSAKFRIPRTALDAFVATANFTTALAPGLRAVDATHNVGGGSTWDPETATTIAGLDEEQPLADGTRRALLIDLDAPDAVTVYLYASRG</sequence>
<evidence type="ECO:0000313" key="2">
    <source>
        <dbReference type="Proteomes" id="UP000607311"/>
    </source>
</evidence>
<name>A0A9W5XL89_9ACTN</name>
<dbReference type="Proteomes" id="UP000607311">
    <property type="component" value="Unassembled WGS sequence"/>
</dbReference>
<organism evidence="1 2">
    <name type="scientific">Micromonospora sediminimaris</name>
    <dbReference type="NCBI Taxonomy" id="547162"/>
    <lineage>
        <taxon>Bacteria</taxon>
        <taxon>Bacillati</taxon>
        <taxon>Actinomycetota</taxon>
        <taxon>Actinomycetes</taxon>
        <taxon>Micromonosporales</taxon>
        <taxon>Micromonosporaceae</taxon>
        <taxon>Micromonospora</taxon>
    </lineage>
</organism>
<reference evidence="1" key="1">
    <citation type="submission" date="2021-01" db="EMBL/GenBank/DDBJ databases">
        <title>Whole genome shotgun sequence of Verrucosispora sediminis NBRC 107745.</title>
        <authorList>
            <person name="Komaki H."/>
            <person name="Tamura T."/>
        </authorList>
    </citation>
    <scope>NUCLEOTIDE SEQUENCE</scope>
    <source>
        <strain evidence="1">NBRC 107745</strain>
    </source>
</reference>
<dbReference type="EMBL" id="BOPD01000028">
    <property type="protein sequence ID" value="GIJ35301.1"/>
    <property type="molecule type" value="Genomic_DNA"/>
</dbReference>
<gene>
    <name evidence="1" type="ORF">Vse01_44490</name>
</gene>
<evidence type="ECO:0000313" key="1">
    <source>
        <dbReference type="EMBL" id="GIJ35301.1"/>
    </source>
</evidence>